<evidence type="ECO:0000256" key="1">
    <source>
        <dbReference type="SAM" id="SignalP"/>
    </source>
</evidence>
<reference evidence="2 3" key="1">
    <citation type="journal article" date="2015" name="Int. J. Syst. Evol. Microbiol.">
        <title>Hyunsoonleella pacifica sp. nov., isolated from seawater of South Pacific Gyre.</title>
        <authorList>
            <person name="Gao X."/>
            <person name="Zhang Z."/>
            <person name="Dai X."/>
            <person name="Zhang X.H."/>
        </authorList>
    </citation>
    <scope>NUCLEOTIDE SEQUENCE [LARGE SCALE GENOMIC DNA]</scope>
    <source>
        <strain evidence="2 3">SW033</strain>
    </source>
</reference>
<feature type="chain" id="PRO_5020809334" evidence="1">
    <location>
        <begin position="21"/>
        <end position="174"/>
    </location>
</feature>
<dbReference type="EMBL" id="SIRS01000005">
    <property type="protein sequence ID" value="TBN14486.1"/>
    <property type="molecule type" value="Genomic_DNA"/>
</dbReference>
<dbReference type="RefSeq" id="WP_130937607.1">
    <property type="nucleotide sequence ID" value="NZ_BMEE01000002.1"/>
</dbReference>
<feature type="signal peptide" evidence="1">
    <location>
        <begin position="1"/>
        <end position="20"/>
    </location>
</feature>
<dbReference type="Proteomes" id="UP000292372">
    <property type="component" value="Unassembled WGS sequence"/>
</dbReference>
<keyword evidence="1" id="KW-0732">Signal</keyword>
<sequence>MKKYNILFILTLLVATVACGSDSENMNNLPSNDVRTISINGGPLIEIDTVQGQFIKDYEVSNTIEGSFSATNFTTGDQILLFLYDDDESSFPFINNGIFPINNNPIRATVRYDNFRESLTIKANSGSVTITEYSRIEENNRVFIKISGNLNISDDSESLTATFNNIRVQCLECE</sequence>
<protein>
    <submittedName>
        <fullName evidence="2">Uncharacterized protein</fullName>
    </submittedName>
</protein>
<organism evidence="2 3">
    <name type="scientific">Hyunsoonleella pacifica</name>
    <dbReference type="NCBI Taxonomy" id="1080224"/>
    <lineage>
        <taxon>Bacteria</taxon>
        <taxon>Pseudomonadati</taxon>
        <taxon>Bacteroidota</taxon>
        <taxon>Flavobacteriia</taxon>
        <taxon>Flavobacteriales</taxon>
        <taxon>Flavobacteriaceae</taxon>
    </lineage>
</organism>
<keyword evidence="3" id="KW-1185">Reference proteome</keyword>
<comment type="caution">
    <text evidence="2">The sequence shown here is derived from an EMBL/GenBank/DDBJ whole genome shotgun (WGS) entry which is preliminary data.</text>
</comment>
<evidence type="ECO:0000313" key="3">
    <source>
        <dbReference type="Proteomes" id="UP000292372"/>
    </source>
</evidence>
<name>A0A4Q9FMU1_9FLAO</name>
<proteinExistence type="predicted"/>
<gene>
    <name evidence="2" type="ORF">EYD46_13005</name>
</gene>
<accession>A0A4Q9FMU1</accession>
<dbReference type="PROSITE" id="PS51257">
    <property type="entry name" value="PROKAR_LIPOPROTEIN"/>
    <property type="match status" value="1"/>
</dbReference>
<evidence type="ECO:0000313" key="2">
    <source>
        <dbReference type="EMBL" id="TBN14486.1"/>
    </source>
</evidence>
<dbReference type="AlphaFoldDB" id="A0A4Q9FMU1"/>